<dbReference type="PANTHER" id="PTHR33116">
    <property type="entry name" value="REVERSE TRANSCRIPTASE ZINC-BINDING DOMAIN-CONTAINING PROTEIN-RELATED-RELATED"/>
    <property type="match status" value="1"/>
</dbReference>
<protein>
    <recommendedName>
        <fullName evidence="2">Reverse transcriptase</fullName>
    </recommendedName>
</protein>
<name>A0AAW2ISW3_SESRA</name>
<accession>A0AAW2ISW3</accession>
<reference evidence="1" key="2">
    <citation type="journal article" date="2024" name="Plant">
        <title>Genomic evolution and insights into agronomic trait innovations of Sesamum species.</title>
        <authorList>
            <person name="Miao H."/>
            <person name="Wang L."/>
            <person name="Qu L."/>
            <person name="Liu H."/>
            <person name="Sun Y."/>
            <person name="Le M."/>
            <person name="Wang Q."/>
            <person name="Wei S."/>
            <person name="Zheng Y."/>
            <person name="Lin W."/>
            <person name="Duan Y."/>
            <person name="Cao H."/>
            <person name="Xiong S."/>
            <person name="Wang X."/>
            <person name="Wei L."/>
            <person name="Li C."/>
            <person name="Ma Q."/>
            <person name="Ju M."/>
            <person name="Zhao R."/>
            <person name="Li G."/>
            <person name="Mu C."/>
            <person name="Tian Q."/>
            <person name="Mei H."/>
            <person name="Zhang T."/>
            <person name="Gao T."/>
            <person name="Zhang H."/>
        </authorList>
    </citation>
    <scope>NUCLEOTIDE SEQUENCE</scope>
    <source>
        <strain evidence="1">G02</strain>
    </source>
</reference>
<dbReference type="EMBL" id="JACGWJ010001072">
    <property type="protein sequence ID" value="KAL0285150.1"/>
    <property type="molecule type" value="Genomic_DNA"/>
</dbReference>
<proteinExistence type="predicted"/>
<evidence type="ECO:0000313" key="1">
    <source>
        <dbReference type="EMBL" id="KAL0285150.1"/>
    </source>
</evidence>
<organism evidence="1">
    <name type="scientific">Sesamum radiatum</name>
    <name type="common">Black benniseed</name>
    <dbReference type="NCBI Taxonomy" id="300843"/>
    <lineage>
        <taxon>Eukaryota</taxon>
        <taxon>Viridiplantae</taxon>
        <taxon>Streptophyta</taxon>
        <taxon>Embryophyta</taxon>
        <taxon>Tracheophyta</taxon>
        <taxon>Spermatophyta</taxon>
        <taxon>Magnoliopsida</taxon>
        <taxon>eudicotyledons</taxon>
        <taxon>Gunneridae</taxon>
        <taxon>Pentapetalae</taxon>
        <taxon>asterids</taxon>
        <taxon>lamiids</taxon>
        <taxon>Lamiales</taxon>
        <taxon>Pedaliaceae</taxon>
        <taxon>Sesamum</taxon>
    </lineage>
</organism>
<sequence>MSGLKVNQNKSTVILSKAVRNERQEILDVLGFQEAALPIKYLGVPLTASRLTVADCQPLIDRFSSRISGWNHLALSFAGRTQVLKSVLSALHMYWASVFILRRLLLSKISVNLGGLGAPISSAKSGYLDVLGHICALVLEEIA</sequence>
<evidence type="ECO:0008006" key="2">
    <source>
        <dbReference type="Google" id="ProtNLM"/>
    </source>
</evidence>
<gene>
    <name evidence="1" type="ORF">Sradi_7181200</name>
</gene>
<reference evidence="1" key="1">
    <citation type="submission" date="2020-06" db="EMBL/GenBank/DDBJ databases">
        <authorList>
            <person name="Li T."/>
            <person name="Hu X."/>
            <person name="Zhang T."/>
            <person name="Song X."/>
            <person name="Zhang H."/>
            <person name="Dai N."/>
            <person name="Sheng W."/>
            <person name="Hou X."/>
            <person name="Wei L."/>
        </authorList>
    </citation>
    <scope>NUCLEOTIDE SEQUENCE</scope>
    <source>
        <strain evidence="1">G02</strain>
        <tissue evidence="1">Leaf</tissue>
    </source>
</reference>
<dbReference type="PANTHER" id="PTHR33116:SF76">
    <property type="entry name" value="DUF4283 DOMAIN-CONTAINING PROTEIN"/>
    <property type="match status" value="1"/>
</dbReference>
<dbReference type="AlphaFoldDB" id="A0AAW2ISW3"/>
<comment type="caution">
    <text evidence="1">The sequence shown here is derived from an EMBL/GenBank/DDBJ whole genome shotgun (WGS) entry which is preliminary data.</text>
</comment>